<gene>
    <name evidence="6" type="ORF">ILUMI_01457</name>
</gene>
<keyword evidence="2" id="KW-0963">Cytoplasm</keyword>
<feature type="domain" description="Right handed beta helix" evidence="4">
    <location>
        <begin position="353"/>
        <end position="475"/>
    </location>
</feature>
<reference evidence="6" key="1">
    <citation type="submission" date="2019-08" db="EMBL/GenBank/DDBJ databases">
        <title>The genome of the North American firefly Photinus pyralis.</title>
        <authorList>
            <consortium name="Photinus pyralis genome working group"/>
            <person name="Fallon T.R."/>
            <person name="Sander Lower S.E."/>
            <person name="Weng J.-K."/>
        </authorList>
    </citation>
    <scope>NUCLEOTIDE SEQUENCE</scope>
    <source>
        <strain evidence="6">TRF0915ILg1</strain>
        <tissue evidence="6">Whole body</tissue>
    </source>
</reference>
<dbReference type="EMBL" id="VTPC01000699">
    <property type="protein sequence ID" value="KAF2904720.1"/>
    <property type="molecule type" value="Genomic_DNA"/>
</dbReference>
<dbReference type="GO" id="GO:0007112">
    <property type="term" value="P:male meiosis cytokinesis"/>
    <property type="evidence" value="ECO:0007669"/>
    <property type="project" value="TreeGrafter"/>
</dbReference>
<evidence type="ECO:0000256" key="2">
    <source>
        <dbReference type="ARBA" id="ARBA00022490"/>
    </source>
</evidence>
<proteinExistence type="predicted"/>
<evidence type="ECO:0000259" key="5">
    <source>
        <dbReference type="Pfam" id="PF23762"/>
    </source>
</evidence>
<sequence>MDQVITFNKTYQERLLEFTNILSGYDVLSASNVKKEWSFYLEISLEPVGWQAIWKIPRLTCEELNIAFPTVVLVYVENVDFEELEATIKILAVQDEIHLPDKHCVPLIQLWPTKEQEKSVVLNLHLTASCLDMLRFFYIYIFMPWDLEEDSSTDWPSEHLETRLRLYYDMRNGTIPIQTVEHLKCLLNEAHRVHARREQIVAWMNNNNTLKQETEKQYVDKLVDLQIRLIQIRSDFEILENPTLRNGLLKKQEQLNPRKIENQNRQYLLVFNHGKVDEHVSFLQQVKNHVNDEVVTFFSTFALALENSNANDTIFLNRSKHMFETLSALGEGGAVKGLYSKQDTVIATTNNDIMLDCNGDVTLENLTVDVTSQCGILVRSGTVTMNNCKIMGDGKSSTHQGIIVLAGGRLNMINCDISQFYTAIVGNSGSSITLQNCEVFNVSVGLRVYDKCQVKVEASSFHHCKDYGVCVETDNNEDDGVYKAGGFAVLEVIPDVVTKDVIGEHNGKGDVLINTKSKLQPINDLFSNSQLNTARICESSDEEMELNNSVEHNSTVIENTTTVEIVDM</sequence>
<evidence type="ECO:0000313" key="7">
    <source>
        <dbReference type="Proteomes" id="UP000801492"/>
    </source>
</evidence>
<dbReference type="InterPro" id="IPR011050">
    <property type="entry name" value="Pectin_lyase_fold/virulence"/>
</dbReference>
<evidence type="ECO:0000256" key="1">
    <source>
        <dbReference type="ARBA" id="ARBA00004186"/>
    </source>
</evidence>
<dbReference type="AlphaFoldDB" id="A0A8K0DQP8"/>
<dbReference type="PANTHER" id="PTHR14695:SF4">
    <property type="entry name" value="PROTEIN NESSUN DORMA"/>
    <property type="match status" value="1"/>
</dbReference>
<organism evidence="6 7">
    <name type="scientific">Ignelater luminosus</name>
    <name type="common">Cucubano</name>
    <name type="synonym">Pyrophorus luminosus</name>
    <dbReference type="NCBI Taxonomy" id="2038154"/>
    <lineage>
        <taxon>Eukaryota</taxon>
        <taxon>Metazoa</taxon>
        <taxon>Ecdysozoa</taxon>
        <taxon>Arthropoda</taxon>
        <taxon>Hexapoda</taxon>
        <taxon>Insecta</taxon>
        <taxon>Pterygota</taxon>
        <taxon>Neoptera</taxon>
        <taxon>Endopterygota</taxon>
        <taxon>Coleoptera</taxon>
        <taxon>Polyphaga</taxon>
        <taxon>Elateriformia</taxon>
        <taxon>Elateroidea</taxon>
        <taxon>Elateridae</taxon>
        <taxon>Agrypninae</taxon>
        <taxon>Pyrophorini</taxon>
        <taxon>Ignelater</taxon>
    </lineage>
</organism>
<dbReference type="Proteomes" id="UP000801492">
    <property type="component" value="Unassembled WGS sequence"/>
</dbReference>
<dbReference type="InterPro" id="IPR057508">
    <property type="entry name" value="SHCBP-like_N"/>
</dbReference>
<dbReference type="GO" id="GO:0007283">
    <property type="term" value="P:spermatogenesis"/>
    <property type="evidence" value="ECO:0007669"/>
    <property type="project" value="TreeGrafter"/>
</dbReference>
<feature type="domain" description="SHC SH2" evidence="5">
    <location>
        <begin position="13"/>
        <end position="245"/>
    </location>
</feature>
<dbReference type="Pfam" id="PF13229">
    <property type="entry name" value="Beta_helix"/>
    <property type="match status" value="1"/>
</dbReference>
<dbReference type="PANTHER" id="PTHR14695">
    <property type="entry name" value="SHC SH2-DOMAIN BINDING PROTEIN 1-RELATED"/>
    <property type="match status" value="1"/>
</dbReference>
<name>A0A8K0DQP8_IGNLU</name>
<evidence type="ECO:0008006" key="8">
    <source>
        <dbReference type="Google" id="ProtNLM"/>
    </source>
</evidence>
<accession>A0A8K0DQP8</accession>
<dbReference type="Gene3D" id="2.160.20.10">
    <property type="entry name" value="Single-stranded right-handed beta-helix, Pectin lyase-like"/>
    <property type="match status" value="1"/>
</dbReference>
<comment type="subcellular location">
    <subcellularLocation>
        <location evidence="1">Cytoplasm</location>
        <location evidence="1">Cytoskeleton</location>
        <location evidence="1">Spindle</location>
    </subcellularLocation>
</comment>
<dbReference type="InterPro" id="IPR045140">
    <property type="entry name" value="SHCBP1-like"/>
</dbReference>
<comment type="caution">
    <text evidence="6">The sequence shown here is derived from an EMBL/GenBank/DDBJ whole genome shotgun (WGS) entry which is preliminary data.</text>
</comment>
<dbReference type="InterPro" id="IPR039448">
    <property type="entry name" value="Beta_helix"/>
</dbReference>
<dbReference type="SUPFAM" id="SSF51126">
    <property type="entry name" value="Pectin lyase-like"/>
    <property type="match status" value="1"/>
</dbReference>
<dbReference type="OrthoDB" id="5978115at2759"/>
<evidence type="ECO:0000256" key="3">
    <source>
        <dbReference type="ARBA" id="ARBA00023212"/>
    </source>
</evidence>
<keyword evidence="7" id="KW-1185">Reference proteome</keyword>
<dbReference type="GO" id="GO:0005819">
    <property type="term" value="C:spindle"/>
    <property type="evidence" value="ECO:0007669"/>
    <property type="project" value="UniProtKB-SubCell"/>
</dbReference>
<protein>
    <recommendedName>
        <fullName evidence="8">Right handed beta helix domain-containing protein</fullName>
    </recommendedName>
</protein>
<evidence type="ECO:0000259" key="4">
    <source>
        <dbReference type="Pfam" id="PF13229"/>
    </source>
</evidence>
<keyword evidence="3" id="KW-0206">Cytoskeleton</keyword>
<evidence type="ECO:0000313" key="6">
    <source>
        <dbReference type="EMBL" id="KAF2904720.1"/>
    </source>
</evidence>
<dbReference type="Pfam" id="PF23762">
    <property type="entry name" value="SHCBP_N"/>
    <property type="match status" value="1"/>
</dbReference>
<dbReference type="InterPro" id="IPR012334">
    <property type="entry name" value="Pectin_lyas_fold"/>
</dbReference>